<evidence type="ECO:0000313" key="1">
    <source>
        <dbReference type="EMBL" id="WVX66951.1"/>
    </source>
</evidence>
<gene>
    <name evidence="1" type="ORF">Bealeia1_01146</name>
</gene>
<dbReference type="EMBL" id="CP133270">
    <property type="protein sequence ID" value="WVX66951.1"/>
    <property type="molecule type" value="Genomic_DNA"/>
</dbReference>
<proteinExistence type="predicted"/>
<reference evidence="1 2" key="1">
    <citation type="journal article" date="2024" name="Environ. Microbiol.">
        <title>Novel evolutionary insights on the interactions of the Holosporales (Alphaproteobacteria) with eukaryotic hosts from comparative genomics.</title>
        <authorList>
            <person name="Giovannini M."/>
            <person name="Petroni G."/>
            <person name="Castelli M."/>
        </authorList>
    </citation>
    <scope>NUCLEOTIDE SEQUENCE [LARGE SCALE GENOMIC DNA]</scope>
    <source>
        <strain evidence="1 2">US_Bl 15I1</strain>
    </source>
</reference>
<evidence type="ECO:0000313" key="2">
    <source>
        <dbReference type="Proteomes" id="UP001330434"/>
    </source>
</evidence>
<protein>
    <submittedName>
        <fullName evidence="1">Uncharacterized protein</fullName>
    </submittedName>
</protein>
<dbReference type="RefSeq" id="WP_331255766.1">
    <property type="nucleotide sequence ID" value="NZ_JAVHWZ010000001.1"/>
</dbReference>
<organism evidence="1 2">
    <name type="scientific">Candidatus Bealeia paramacronuclearis</name>
    <dbReference type="NCBI Taxonomy" id="1921001"/>
    <lineage>
        <taxon>Bacteria</taxon>
        <taxon>Pseudomonadati</taxon>
        <taxon>Pseudomonadota</taxon>
        <taxon>Alphaproteobacteria</taxon>
        <taxon>Holosporales</taxon>
        <taxon>Holosporaceae</taxon>
        <taxon>Candidatus Bealeia</taxon>
    </lineage>
</organism>
<dbReference type="Proteomes" id="UP001330434">
    <property type="component" value="Chromosome"/>
</dbReference>
<keyword evidence="2" id="KW-1185">Reference proteome</keyword>
<accession>A0ABZ2C3D8</accession>
<name>A0ABZ2C3D8_9PROT</name>
<sequence length="96" mass="11611">MNFRVFLIILYTISATLCCDATPSNHEEICARTQLYKRKTIQERLLNFPLKRLNKVSFRWDAFPGEKKSAFLIRCARQKFLFQKTMKEKMEQFRRK</sequence>